<dbReference type="Proteomes" id="UP000438699">
    <property type="component" value="Unassembled WGS sequence"/>
</dbReference>
<sequence>MSEMIRIELPLRPAVVARWSACAQKGMAIPCRIGESLADILTKQLGMDAQYLETVVRTVFHNSSPVDSLDTIMVADGDMIALAGAMPGLVGIAMGRNSPVGGFRSDISNHSMDVVDAGKGRITIKAFNVVVPELVRLALGHGVFVEAELALELLQDAVGSTDDKGPGVLERIGQMRGEVLLGVDWQQT</sequence>
<evidence type="ECO:0000313" key="1">
    <source>
        <dbReference type="EMBL" id="KAB1443626.1"/>
    </source>
</evidence>
<accession>A0A6N6N6G9</accession>
<dbReference type="OrthoDB" id="5396767at2"/>
<dbReference type="AlphaFoldDB" id="A0A6N6N6G9"/>
<evidence type="ECO:0000313" key="2">
    <source>
        <dbReference type="Proteomes" id="UP000438699"/>
    </source>
</evidence>
<name>A0A6N6N6G9_9BACT</name>
<protein>
    <submittedName>
        <fullName evidence="1">Uncharacterized protein</fullName>
    </submittedName>
</protein>
<comment type="caution">
    <text evidence="1">The sequence shown here is derived from an EMBL/GenBank/DDBJ whole genome shotgun (WGS) entry which is preliminary data.</text>
</comment>
<dbReference type="RefSeq" id="WP_151149999.1">
    <property type="nucleotide sequence ID" value="NZ_WAIE01000001.1"/>
</dbReference>
<gene>
    <name evidence="1" type="ORF">F8A88_05140</name>
</gene>
<keyword evidence="2" id="KW-1185">Reference proteome</keyword>
<proteinExistence type="predicted"/>
<reference evidence="1 2" key="1">
    <citation type="journal article" date="2017" name="Int. J. Syst. Evol. Microbiol.">
        <title>Desulfovibrio senegalensis sp. nov., a mesophilic sulfate reducer isolated from marine sediment.</title>
        <authorList>
            <person name="Thioye A."/>
            <person name="Gam Z.B.A."/>
            <person name="Mbengue M."/>
            <person name="Cayol J.L."/>
            <person name="Joseph-Bartoli M."/>
            <person name="Toure-Kane C."/>
            <person name="Labat M."/>
        </authorList>
    </citation>
    <scope>NUCLEOTIDE SEQUENCE [LARGE SCALE GENOMIC DNA]</scope>
    <source>
        <strain evidence="1 2">DSM 101509</strain>
    </source>
</reference>
<organism evidence="1 2">
    <name type="scientific">Pseudodesulfovibrio senegalensis</name>
    <dbReference type="NCBI Taxonomy" id="1721087"/>
    <lineage>
        <taxon>Bacteria</taxon>
        <taxon>Pseudomonadati</taxon>
        <taxon>Thermodesulfobacteriota</taxon>
        <taxon>Desulfovibrionia</taxon>
        <taxon>Desulfovibrionales</taxon>
        <taxon>Desulfovibrionaceae</taxon>
    </lineage>
</organism>
<dbReference type="EMBL" id="WAIE01000001">
    <property type="protein sequence ID" value="KAB1443626.1"/>
    <property type="molecule type" value="Genomic_DNA"/>
</dbReference>